<evidence type="ECO:0000313" key="3">
    <source>
        <dbReference type="Proteomes" id="UP000199203"/>
    </source>
</evidence>
<evidence type="ECO:0000313" key="2">
    <source>
        <dbReference type="EMBL" id="SDG48367.1"/>
    </source>
</evidence>
<dbReference type="Proteomes" id="UP000199203">
    <property type="component" value="Unassembled WGS sequence"/>
</dbReference>
<gene>
    <name evidence="2" type="ORF">SAMN05421825_3472</name>
</gene>
<dbReference type="EMBL" id="FNBH01000004">
    <property type="protein sequence ID" value="SDG48367.1"/>
    <property type="molecule type" value="Genomic_DNA"/>
</dbReference>
<dbReference type="SMART" id="SM00245">
    <property type="entry name" value="TSPc"/>
    <property type="match status" value="1"/>
</dbReference>
<proteinExistence type="predicted"/>
<dbReference type="AlphaFoldDB" id="A0A1G7ULJ7"/>
<dbReference type="Gene3D" id="3.30.750.44">
    <property type="match status" value="1"/>
</dbReference>
<dbReference type="GO" id="GO:0006508">
    <property type="term" value="P:proteolysis"/>
    <property type="evidence" value="ECO:0007669"/>
    <property type="project" value="InterPro"/>
</dbReference>
<dbReference type="OrthoDB" id="6397760at2"/>
<reference evidence="3" key="1">
    <citation type="submission" date="2016-10" db="EMBL/GenBank/DDBJ databases">
        <authorList>
            <person name="Varghese N."/>
            <person name="Submissions S."/>
        </authorList>
    </citation>
    <scope>NUCLEOTIDE SEQUENCE [LARGE SCALE GENOMIC DNA]</scope>
    <source>
        <strain evidence="3">DSM 19684</strain>
    </source>
</reference>
<dbReference type="InterPro" id="IPR005151">
    <property type="entry name" value="Tail-specific_protease"/>
</dbReference>
<dbReference type="RefSeq" id="WP_089874675.1">
    <property type="nucleotide sequence ID" value="NZ_FNBH01000004.1"/>
</dbReference>
<dbReference type="STRING" id="454006.SAMN05421825_3472"/>
<keyword evidence="3" id="KW-1185">Reference proteome</keyword>
<accession>A0A1G7ULJ7</accession>
<organism evidence="2 3">
    <name type="scientific">Epilithonimonas hungarica</name>
    <dbReference type="NCBI Taxonomy" id="454006"/>
    <lineage>
        <taxon>Bacteria</taxon>
        <taxon>Pseudomonadati</taxon>
        <taxon>Bacteroidota</taxon>
        <taxon>Flavobacteriia</taxon>
        <taxon>Flavobacteriales</taxon>
        <taxon>Weeksellaceae</taxon>
        <taxon>Chryseobacterium group</taxon>
        <taxon>Epilithonimonas</taxon>
    </lineage>
</organism>
<feature type="domain" description="Tail specific protease" evidence="1">
    <location>
        <begin position="118"/>
        <end position="317"/>
    </location>
</feature>
<dbReference type="CDD" id="cd07563">
    <property type="entry name" value="Peptidase_S41_IRBP"/>
    <property type="match status" value="1"/>
</dbReference>
<dbReference type="PANTHER" id="PTHR11261:SF3">
    <property type="entry name" value="RETINOL-BINDING PROTEIN 3"/>
    <property type="match status" value="1"/>
</dbReference>
<protein>
    <submittedName>
        <fullName evidence="2">N-terminal domain of Peptidase_S41</fullName>
    </submittedName>
</protein>
<dbReference type="Gene3D" id="3.90.226.10">
    <property type="entry name" value="2-enoyl-CoA Hydratase, Chain A, domain 1"/>
    <property type="match status" value="1"/>
</dbReference>
<dbReference type="Pfam" id="PF03572">
    <property type="entry name" value="Peptidase_S41"/>
    <property type="match status" value="1"/>
</dbReference>
<dbReference type="Pfam" id="PF11918">
    <property type="entry name" value="Peptidase_S41_N"/>
    <property type="match status" value="1"/>
</dbReference>
<dbReference type="PANTHER" id="PTHR11261">
    <property type="entry name" value="INTERPHOTORECEPTOR RETINOID-BINDING PROTEIN"/>
    <property type="match status" value="1"/>
</dbReference>
<dbReference type="InterPro" id="IPR029045">
    <property type="entry name" value="ClpP/crotonase-like_dom_sf"/>
</dbReference>
<name>A0A1G7ULJ7_9FLAO</name>
<dbReference type="SUPFAM" id="SSF52096">
    <property type="entry name" value="ClpP/crotonase"/>
    <property type="match status" value="1"/>
</dbReference>
<sequence length="446" mass="51103">MIQKNILMGLFIFIGQLFFAQNNEQPKIDSLTKIEVVNSICNSLTNNYVFPDKAKVMSDFLKQQTQNNIFSSITDPNQFANEIQKTLRSVNKDNHLRIEYNPRLEKDIIKFLDNKKGSNAILADQIKKDEKQNFYFKKLEILPSNMGYIEFTNFAIPSPSTRKTVHSAMQFISHTDGLIIDLRNNFGGNGKMSEEILSYFFPVKTYTGKTYNRIENKWTDSYVENKKEITNGLKLKMPLYILISNRTFSAAESFAYTLQSIKKAVIIGNTSRGGAHATRSFGIGNGFVAFIPYLRGENVTTKTDWEGVGVIPDIKTEDNNCILTAQNHFLNQKLLTEKDENEKRKINWQINFNKSKSSAVVINVTEATRFTGQFSEFEVTLSGNQLMFRDTNQKSNEPRKAIAITANLFQIDTDYQVEFITDSNDICNTIKMYWDDGYVETIDRTK</sequence>
<dbReference type="GO" id="GO:0008236">
    <property type="term" value="F:serine-type peptidase activity"/>
    <property type="evidence" value="ECO:0007669"/>
    <property type="project" value="InterPro"/>
</dbReference>
<evidence type="ECO:0000259" key="1">
    <source>
        <dbReference type="SMART" id="SM00245"/>
    </source>
</evidence>